<protein>
    <recommendedName>
        <fullName evidence="16">DNA 5'-3' helicase FANCJ</fullName>
    </recommendedName>
</protein>
<keyword evidence="7" id="KW-0227">DNA damage</keyword>
<evidence type="ECO:0000313" key="19">
    <source>
        <dbReference type="EMBL" id="PIA56861.1"/>
    </source>
</evidence>
<evidence type="ECO:0000256" key="3">
    <source>
        <dbReference type="ARBA" id="ARBA00008792"/>
    </source>
</evidence>
<keyword evidence="14" id="KW-0413">Isomerase</keyword>
<dbReference type="PANTHER" id="PTHR11472:SF47">
    <property type="entry name" value="FANCONI ANEMIA GROUP J PROTEIN"/>
    <property type="match status" value="1"/>
</dbReference>
<evidence type="ECO:0000256" key="15">
    <source>
        <dbReference type="ARBA" id="ARBA00023242"/>
    </source>
</evidence>
<sequence>MAKGSPIQTMKVEIETENPSSNPNPKNVYHIGGIPVEFPYKPYGSQLAFMSRSIATLDRAEKEGHCHALLESPTGTGKTLSLLCSVLAWQQKYKSKNLYANLSHSKPDPEAVTDPLGHGGGFVPEPEPSCNLPAENVVPGPTPMNSGNDKKKSIPTIFYASRTHAQITQVIREYRKTSYRVPMAVLGSRKHYCTNKDVSGRDNIDEECKLLMKSKPGDQGCLQFRNVNKVIGHSTLQKGGCNEAHDIEDLVKVGRTVKGCSYFAARTMAQAAQLVFCPYSYILNPSIRRAMEVDLKNSIVILDEAHNIEDIARDAASVDIEEDVLFILQRELEQLSFVDSLIYQPLHEMIEGVIGWIGQRANTLVKREFQHYSSCWTGDKASAELQQAGISRQFFQIIQECTTKAIKAAADPEETSILTGGSAMALEGLVSSLGYFFSGNGSYALDYQLVLQRYFKREAGSSGKRTQSFSNWTTSLSMWCMNPAVSFTKIADLSMSVILTSGTLSPMSSFSSELGVKFETCMEAPHVIDVESQLWAAIISAGPGNYPLNASYKTADGYDFQDALGTSLEEICKIVPGGALVFFPSYSLMEKLCTRWKETGQWVRLNAQKSVFVEPRGQKDDFELTLKDYYDSIRQGSGPSAWKIKRGRKRSLKHTDVDETLQHSIKGGSAFLAVCRGKVSEGIDFSDENARVVVIVGIPFPNMRDLKVGLKKSFNDTYKSSKKLLSGSDWYCQQAFRALNQAAGRCIRHRFDYGGIIFMDERFKEERNIAYVSKWLRKCIKKYSSFEMSLEGLRSFFQDAKERGDQKTPTVTEDSDIEEVNISSAKPKSFSKGPGKRKNQRSNTPDHLEDNATLHKFYSKGDVVDLTYAQMDEKDMIKHREYIDLERSPREDLRQSENVSMASSQDSPEGYLVKETPVTTASSVVLSNNENSSSTIVQTYNDLSDQLSFHSSSLEKSSGTLSVGKPSFMVTPEKLEADFDCAKPNDDSSYNLSVNSHTQKRRKTTKFSLRNYSEMDPNSNLDVKIPVVECTELTSYSDANRKIEFSSEVNHNEFQNINLNVIQKFKSNECCTSCLSSNVIMDKRLHLCCALCTKSLGLSDNQFLVECSMTSCSKGYLASFLESRSEDATMNASDSVSVVISNTTSLDQRLYNSPTSEDRSKHDTWCEKDGCVFRTVFCPFCTVPDRFLGVLIMATDAQNIHLLDKILFYVDRLEIRNVKTSKEKASLPVGHLDVGQAVSNSNLNQVSTDLNHGQVAALASIDNFSYVSEQQSCGGWRTTKSKLRLRKR</sequence>
<comment type="cofactor">
    <cofactor evidence="1">
        <name>[4Fe-4S] cluster</name>
        <dbReference type="ChEBI" id="CHEBI:49883"/>
    </cofactor>
</comment>
<evidence type="ECO:0000256" key="11">
    <source>
        <dbReference type="ARBA" id="ARBA00023004"/>
    </source>
</evidence>
<dbReference type="CDD" id="cd18788">
    <property type="entry name" value="SF2_C_XPD"/>
    <property type="match status" value="1"/>
</dbReference>
<dbReference type="GO" id="GO:0005634">
    <property type="term" value="C:nucleus"/>
    <property type="evidence" value="ECO:0007669"/>
    <property type="project" value="UniProtKB-SubCell"/>
</dbReference>
<dbReference type="InterPro" id="IPR010614">
    <property type="entry name" value="RAD3-like_helicase_DEAD"/>
</dbReference>
<dbReference type="PROSITE" id="PS51193">
    <property type="entry name" value="HELICASE_ATP_BIND_2"/>
    <property type="match status" value="1"/>
</dbReference>
<dbReference type="STRING" id="218851.A0A2G5EME0"/>
<comment type="similarity">
    <text evidence="3">Belongs to the DEAD box helicase family. DEAH subfamily.</text>
</comment>
<dbReference type="GO" id="GO:0003678">
    <property type="term" value="F:DNA helicase activity"/>
    <property type="evidence" value="ECO:0007669"/>
    <property type="project" value="InterPro"/>
</dbReference>
<dbReference type="SMART" id="SM00488">
    <property type="entry name" value="DEXDc2"/>
    <property type="match status" value="1"/>
</dbReference>
<dbReference type="EMBL" id="KZ305024">
    <property type="protein sequence ID" value="PIA56861.1"/>
    <property type="molecule type" value="Genomic_DNA"/>
</dbReference>
<evidence type="ECO:0000256" key="17">
    <source>
        <dbReference type="SAM" id="MobiDB-lite"/>
    </source>
</evidence>
<evidence type="ECO:0000259" key="18">
    <source>
        <dbReference type="PROSITE" id="PS51193"/>
    </source>
</evidence>
<dbReference type="Gene3D" id="3.40.50.300">
    <property type="entry name" value="P-loop containing nucleotide triphosphate hydrolases"/>
    <property type="match status" value="2"/>
</dbReference>
<keyword evidence="12" id="KW-0411">Iron-sulfur</keyword>
<dbReference type="GO" id="GO:0016818">
    <property type="term" value="F:hydrolase activity, acting on acid anhydrides, in phosphorus-containing anhydrides"/>
    <property type="evidence" value="ECO:0007669"/>
    <property type="project" value="InterPro"/>
</dbReference>
<name>A0A2G5EME0_AQUCA</name>
<keyword evidence="13" id="KW-0234">DNA repair</keyword>
<keyword evidence="9" id="KW-0347">Helicase</keyword>
<dbReference type="GO" id="GO:0006289">
    <property type="term" value="P:nucleotide-excision repair"/>
    <property type="evidence" value="ECO:0007669"/>
    <property type="project" value="TreeGrafter"/>
</dbReference>
<dbReference type="SMART" id="SM00491">
    <property type="entry name" value="HELICc2"/>
    <property type="match status" value="1"/>
</dbReference>
<dbReference type="GO" id="GO:0003677">
    <property type="term" value="F:DNA binding"/>
    <property type="evidence" value="ECO:0007669"/>
    <property type="project" value="InterPro"/>
</dbReference>
<dbReference type="InterPro" id="IPR014013">
    <property type="entry name" value="Helic_SF1/SF2_ATP-bd_DinG/Rad3"/>
</dbReference>
<evidence type="ECO:0000256" key="5">
    <source>
        <dbReference type="ARBA" id="ARBA00022723"/>
    </source>
</evidence>
<comment type="subcellular location">
    <subcellularLocation>
        <location evidence="2">Nucleus</location>
    </subcellularLocation>
</comment>
<dbReference type="GO" id="GO:1990918">
    <property type="term" value="P:double-strand break repair involved in meiotic recombination"/>
    <property type="evidence" value="ECO:0007669"/>
    <property type="project" value="TreeGrafter"/>
</dbReference>
<keyword evidence="8" id="KW-0378">Hydrolase</keyword>
<evidence type="ECO:0000256" key="9">
    <source>
        <dbReference type="ARBA" id="ARBA00022806"/>
    </source>
</evidence>
<dbReference type="PROSITE" id="PS00690">
    <property type="entry name" value="DEAH_ATP_HELICASE"/>
    <property type="match status" value="1"/>
</dbReference>
<keyword evidence="11" id="KW-0408">Iron</keyword>
<evidence type="ECO:0000256" key="6">
    <source>
        <dbReference type="ARBA" id="ARBA00022741"/>
    </source>
</evidence>
<dbReference type="InterPro" id="IPR002464">
    <property type="entry name" value="DNA/RNA_helicase_DEAH_CS"/>
</dbReference>
<dbReference type="GO" id="GO:0046872">
    <property type="term" value="F:metal ion binding"/>
    <property type="evidence" value="ECO:0007669"/>
    <property type="project" value="UniProtKB-KW"/>
</dbReference>
<dbReference type="FunCoup" id="A0A2G5EME0">
    <property type="interactions" value="799"/>
</dbReference>
<dbReference type="InterPro" id="IPR045028">
    <property type="entry name" value="DinG/Rad3-like"/>
</dbReference>
<accession>A0A2G5EME0</accession>
<evidence type="ECO:0000256" key="2">
    <source>
        <dbReference type="ARBA" id="ARBA00004123"/>
    </source>
</evidence>
<keyword evidence="6" id="KW-0547">Nucleotide-binding</keyword>
<dbReference type="FunFam" id="3.40.50.300:FF:000731">
    <property type="entry name" value="Fanconi anemia group J protein homolog"/>
    <property type="match status" value="1"/>
</dbReference>
<dbReference type="InterPro" id="IPR006554">
    <property type="entry name" value="Helicase-like_DEXD_c2"/>
</dbReference>
<dbReference type="Proteomes" id="UP000230069">
    <property type="component" value="Unassembled WGS sequence"/>
</dbReference>
<reference evidence="19 20" key="1">
    <citation type="submission" date="2017-09" db="EMBL/GenBank/DDBJ databases">
        <title>WGS assembly of Aquilegia coerulea Goldsmith.</title>
        <authorList>
            <person name="Hodges S."/>
            <person name="Kramer E."/>
            <person name="Nordborg M."/>
            <person name="Tomkins J."/>
            <person name="Borevitz J."/>
            <person name="Derieg N."/>
            <person name="Yan J."/>
            <person name="Mihaltcheva S."/>
            <person name="Hayes R.D."/>
            <person name="Rokhsar D."/>
        </authorList>
    </citation>
    <scope>NUCLEOTIDE SEQUENCE [LARGE SCALE GENOMIC DNA]</scope>
    <source>
        <strain evidence="20">cv. Goldsmith</strain>
    </source>
</reference>
<proteinExistence type="inferred from homology"/>
<evidence type="ECO:0000256" key="14">
    <source>
        <dbReference type="ARBA" id="ARBA00023235"/>
    </source>
</evidence>
<keyword evidence="20" id="KW-1185">Reference proteome</keyword>
<dbReference type="Pfam" id="PF13307">
    <property type="entry name" value="Helicase_C_2"/>
    <property type="match status" value="1"/>
</dbReference>
<keyword evidence="4" id="KW-0004">4Fe-4S</keyword>
<dbReference type="Pfam" id="PF06733">
    <property type="entry name" value="DEAD_2"/>
    <property type="match status" value="1"/>
</dbReference>
<dbReference type="GO" id="GO:0005524">
    <property type="term" value="F:ATP binding"/>
    <property type="evidence" value="ECO:0007669"/>
    <property type="project" value="UniProtKB-KW"/>
</dbReference>
<dbReference type="SUPFAM" id="SSF52540">
    <property type="entry name" value="P-loop containing nucleoside triphosphate hydrolases"/>
    <property type="match status" value="1"/>
</dbReference>
<feature type="region of interest" description="Disordered" evidence="17">
    <location>
        <begin position="887"/>
        <end position="912"/>
    </location>
</feature>
<gene>
    <name evidence="19" type="ORF">AQUCO_00700902v1</name>
</gene>
<dbReference type="InterPro" id="IPR027417">
    <property type="entry name" value="P-loop_NTPase"/>
</dbReference>
<feature type="region of interest" description="Disordered" evidence="17">
    <location>
        <begin position="801"/>
        <end position="852"/>
    </location>
</feature>
<keyword evidence="5" id="KW-0479">Metal-binding</keyword>
<evidence type="ECO:0000256" key="12">
    <source>
        <dbReference type="ARBA" id="ARBA00023014"/>
    </source>
</evidence>
<feature type="compositionally biased region" description="Polar residues" evidence="17">
    <location>
        <begin position="896"/>
        <end position="907"/>
    </location>
</feature>
<evidence type="ECO:0000313" key="20">
    <source>
        <dbReference type="Proteomes" id="UP000230069"/>
    </source>
</evidence>
<evidence type="ECO:0000256" key="13">
    <source>
        <dbReference type="ARBA" id="ARBA00023204"/>
    </source>
</evidence>
<dbReference type="OrthoDB" id="19182at2759"/>
<dbReference type="PANTHER" id="PTHR11472">
    <property type="entry name" value="DNA REPAIR DEAD HELICASE RAD3/XP-D SUBFAMILY MEMBER"/>
    <property type="match status" value="1"/>
</dbReference>
<evidence type="ECO:0000256" key="10">
    <source>
        <dbReference type="ARBA" id="ARBA00022840"/>
    </source>
</evidence>
<evidence type="ECO:0000256" key="4">
    <source>
        <dbReference type="ARBA" id="ARBA00022485"/>
    </source>
</evidence>
<dbReference type="InParanoid" id="A0A2G5EME0"/>
<dbReference type="InterPro" id="IPR006555">
    <property type="entry name" value="ATP-dep_Helicase_C"/>
</dbReference>
<feature type="domain" description="Helicase ATP-binding" evidence="18">
    <location>
        <begin position="32"/>
        <end position="354"/>
    </location>
</feature>
<evidence type="ECO:0000256" key="16">
    <source>
        <dbReference type="ARBA" id="ARBA00082714"/>
    </source>
</evidence>
<dbReference type="GO" id="GO:0051539">
    <property type="term" value="F:4 iron, 4 sulfur cluster binding"/>
    <property type="evidence" value="ECO:0007669"/>
    <property type="project" value="UniProtKB-KW"/>
</dbReference>
<evidence type="ECO:0000256" key="1">
    <source>
        <dbReference type="ARBA" id="ARBA00001966"/>
    </source>
</evidence>
<keyword evidence="15" id="KW-0539">Nucleus</keyword>
<organism evidence="19 20">
    <name type="scientific">Aquilegia coerulea</name>
    <name type="common">Rocky mountain columbine</name>
    <dbReference type="NCBI Taxonomy" id="218851"/>
    <lineage>
        <taxon>Eukaryota</taxon>
        <taxon>Viridiplantae</taxon>
        <taxon>Streptophyta</taxon>
        <taxon>Embryophyta</taxon>
        <taxon>Tracheophyta</taxon>
        <taxon>Spermatophyta</taxon>
        <taxon>Magnoliopsida</taxon>
        <taxon>Ranunculales</taxon>
        <taxon>Ranunculaceae</taxon>
        <taxon>Thalictroideae</taxon>
        <taxon>Aquilegia</taxon>
    </lineage>
</organism>
<keyword evidence="10" id="KW-0067">ATP-binding</keyword>
<evidence type="ECO:0000256" key="8">
    <source>
        <dbReference type="ARBA" id="ARBA00022801"/>
    </source>
</evidence>
<evidence type="ECO:0000256" key="7">
    <source>
        <dbReference type="ARBA" id="ARBA00022763"/>
    </source>
</evidence>